<organism evidence="1 2">
    <name type="scientific">Rhabditophanes sp. KR3021</name>
    <dbReference type="NCBI Taxonomy" id="114890"/>
    <lineage>
        <taxon>Eukaryota</taxon>
        <taxon>Metazoa</taxon>
        <taxon>Ecdysozoa</taxon>
        <taxon>Nematoda</taxon>
        <taxon>Chromadorea</taxon>
        <taxon>Rhabditida</taxon>
        <taxon>Tylenchina</taxon>
        <taxon>Panagrolaimomorpha</taxon>
        <taxon>Strongyloidoidea</taxon>
        <taxon>Alloionematidae</taxon>
        <taxon>Rhabditophanes</taxon>
    </lineage>
</organism>
<reference evidence="2" key="1">
    <citation type="submission" date="2016-11" db="UniProtKB">
        <authorList>
            <consortium name="WormBaseParasite"/>
        </authorList>
    </citation>
    <scope>IDENTIFICATION</scope>
    <source>
        <strain evidence="2">KR3021</strain>
    </source>
</reference>
<proteinExistence type="predicted"/>
<protein>
    <submittedName>
        <fullName evidence="2">Chemotaxis protein</fullName>
    </submittedName>
</protein>
<name>A0AC35TTW5_9BILA</name>
<evidence type="ECO:0000313" key="1">
    <source>
        <dbReference type="Proteomes" id="UP000095286"/>
    </source>
</evidence>
<dbReference type="Proteomes" id="UP000095286">
    <property type="component" value="Unplaced"/>
</dbReference>
<sequence length="219" mass="24675">MTRIQRRSRSYGVLARKHGGPKQEPVNRQRCQDDFKVGLKKSLFVEDTYVNSNELVMLFGKYSAGETELGNGIVLSMLKGSSKGRNEQIRRLVNHLEDIEDLEKEARKRIGYAGKVLKETSDQFDERIMKLSELNSKREYFKNGYSLICQTVSDKSDQLSAVTRLIEDQVAEVLNEVGGIGETMSSSAVQVETLCGKMKGNLAKEALLMATFLKKMKNL</sequence>
<evidence type="ECO:0000313" key="2">
    <source>
        <dbReference type="WBParaSite" id="RSKR_0000437100.1"/>
    </source>
</evidence>
<dbReference type="WBParaSite" id="RSKR_0000437100.1">
    <property type="protein sequence ID" value="RSKR_0000437100.1"/>
    <property type="gene ID" value="RSKR_0000437100"/>
</dbReference>
<accession>A0AC35TTW5</accession>